<reference evidence="4 5" key="1">
    <citation type="submission" date="2021-06" db="EMBL/GenBank/DDBJ databases">
        <title>Caerostris darwini draft genome.</title>
        <authorList>
            <person name="Kono N."/>
            <person name="Arakawa K."/>
        </authorList>
    </citation>
    <scope>NUCLEOTIDE SEQUENCE [LARGE SCALE GENOMIC DNA]</scope>
</reference>
<dbReference type="InterPro" id="IPR013087">
    <property type="entry name" value="Znf_C2H2_type"/>
</dbReference>
<comment type="caution">
    <text evidence="4">The sequence shown here is derived from an EMBL/GenBank/DDBJ whole genome shotgun (WGS) entry which is preliminary data.</text>
</comment>
<protein>
    <recommendedName>
        <fullName evidence="3">C2H2-type domain-containing protein</fullName>
    </recommendedName>
</protein>
<organism evidence="4 5">
    <name type="scientific">Caerostris darwini</name>
    <dbReference type="NCBI Taxonomy" id="1538125"/>
    <lineage>
        <taxon>Eukaryota</taxon>
        <taxon>Metazoa</taxon>
        <taxon>Ecdysozoa</taxon>
        <taxon>Arthropoda</taxon>
        <taxon>Chelicerata</taxon>
        <taxon>Arachnida</taxon>
        <taxon>Araneae</taxon>
        <taxon>Araneomorphae</taxon>
        <taxon>Entelegynae</taxon>
        <taxon>Araneoidea</taxon>
        <taxon>Araneidae</taxon>
        <taxon>Caerostris</taxon>
    </lineage>
</organism>
<evidence type="ECO:0000259" key="3">
    <source>
        <dbReference type="PROSITE" id="PS50157"/>
    </source>
</evidence>
<evidence type="ECO:0000256" key="2">
    <source>
        <dbReference type="SAM" id="MobiDB-lite"/>
    </source>
</evidence>
<dbReference type="Proteomes" id="UP001054837">
    <property type="component" value="Unassembled WGS sequence"/>
</dbReference>
<feature type="region of interest" description="Disordered" evidence="2">
    <location>
        <begin position="973"/>
        <end position="1015"/>
    </location>
</feature>
<feature type="region of interest" description="Disordered" evidence="2">
    <location>
        <begin position="399"/>
        <end position="420"/>
    </location>
</feature>
<dbReference type="PANTHER" id="PTHR21190">
    <property type="entry name" value="GH10077P"/>
    <property type="match status" value="1"/>
</dbReference>
<feature type="domain" description="C2H2-type" evidence="3">
    <location>
        <begin position="946"/>
        <end position="974"/>
    </location>
</feature>
<feature type="compositionally biased region" description="Basic and acidic residues" evidence="2">
    <location>
        <begin position="114"/>
        <end position="123"/>
    </location>
</feature>
<keyword evidence="1" id="KW-0479">Metal-binding</keyword>
<dbReference type="PROSITE" id="PS50157">
    <property type="entry name" value="ZINC_FINGER_C2H2_2"/>
    <property type="match status" value="3"/>
</dbReference>
<keyword evidence="5" id="KW-1185">Reference proteome</keyword>
<feature type="region of interest" description="Disordered" evidence="2">
    <location>
        <begin position="523"/>
        <end position="559"/>
    </location>
</feature>
<dbReference type="InterPro" id="IPR036236">
    <property type="entry name" value="Znf_C2H2_sf"/>
</dbReference>
<accession>A0AAV4SPX9</accession>
<dbReference type="GO" id="GO:0008270">
    <property type="term" value="F:zinc ion binding"/>
    <property type="evidence" value="ECO:0007669"/>
    <property type="project" value="UniProtKB-KW"/>
</dbReference>
<dbReference type="AlphaFoldDB" id="A0AAV4SPX9"/>
<feature type="compositionally biased region" description="Polar residues" evidence="2">
    <location>
        <begin position="66"/>
        <end position="75"/>
    </location>
</feature>
<dbReference type="EMBL" id="BPLQ01008199">
    <property type="protein sequence ID" value="GIY35830.1"/>
    <property type="molecule type" value="Genomic_DNA"/>
</dbReference>
<gene>
    <name evidence="4" type="primary">AVEN_66196_1</name>
    <name evidence="4" type="ORF">CDAR_404201</name>
</gene>
<evidence type="ECO:0000256" key="1">
    <source>
        <dbReference type="PROSITE-ProRule" id="PRU00042"/>
    </source>
</evidence>
<keyword evidence="1" id="KW-0862">Zinc</keyword>
<feature type="compositionally biased region" description="Low complexity" evidence="2">
    <location>
        <begin position="981"/>
        <end position="993"/>
    </location>
</feature>
<proteinExistence type="predicted"/>
<sequence>MSVETELAEAVELKLPVASPTMQSDLSTDGDTNTLQNTAVSTKNKFSLSQDATNCEPKAKKRRKQSNPLKIQNPVSPKFDLATYDLGDQPEADQDVSYPGEDLQNDDEDDDGIEKDHPSDNATHKSYLSRVTNALYNNKLREIAKTSTNSSKSKESSLQSLTDASSPDSSEEAVLNNEFKNSVQNALSQIPPLLPINPVDIARDAMKLSYSFPEFSSPMQQGNMNLSISQRSFVTSSGVRVFNPEAYCELCEKEFCNKYFLKTHKANKHGICNVDNNTGSYSYKTPYKNMQIANQATQQMINQLCETGAAYGSSDSYCVICQKYFCNKYFLKKHRQNIHGIQEDSINPSSIHVPVISSPLPLVRAVEYKSSENTAVEITKDEELKMNVSVENIKNSSNSSIPLLNGSSPQAPQSKTLSQSINQKEKKEQFLCELCNIEFCDKCYLETHKINKHGQNKTACLEFPDFSEIGKVENEKCIRPEDTDELKDNFKGQMCAPCMKNFPSAELFQSHMLEIHGASLKEDDETYGTSDTMNKKNGLMHESEAATDKSPSPYEMENSNGSVDSGYNCNVCLVKCKDKRSFLGHLETDHNIVGSSALEMCQLQECTTCDMCQEQFLDRGAAMSHKYKVHGIIPPGFDAYSDTVENGEYNFFSPGRQKIGGSSFCQICNKELCNKYFMKTHMMKMHGIDVDKVQQDRWPTAPGGGVYCDICQKFLCSKYFLKVHKQNVHHILDDSTKLSVVGSPSYNSNMSASEKKIDWHSNNFSQGIKLNSNILNDSCLGSDDSKKRNNGNLFSCDICGQEFIDKVSLNFHLVNKHVKSSESKLYPSNVASPFSHSMEDSREALTNGILPCSCCSFINLDDSSKLSQLNSSDVKLISCSVCNVTYHQLDYYTHHLSHGISLPTIKKLPSLENGVHELNAGFNHSGNHMVDRSDSDKLQPRKCKRFRCSKCDKTFRTKLRCLHHIQVMHKSKKGFSNQYDQQSPSKKSSPNNSVLKKNFEPKINARSPENGTGLLGGKEISKLNLMVSGFKDGSLLPGSFQVPENSNVIMQPFHLSEPKPDGVTKQNVFVPSLVYLPVNQKVSETVTVAFTLTPA</sequence>
<evidence type="ECO:0000313" key="4">
    <source>
        <dbReference type="EMBL" id="GIY35830.1"/>
    </source>
</evidence>
<feature type="region of interest" description="Disordered" evidence="2">
    <location>
        <begin position="145"/>
        <end position="174"/>
    </location>
</feature>
<feature type="domain" description="C2H2-type" evidence="3">
    <location>
        <begin position="430"/>
        <end position="458"/>
    </location>
</feature>
<dbReference type="PANTHER" id="PTHR21190:SF1">
    <property type="entry name" value="GH10077P"/>
    <property type="match status" value="1"/>
</dbReference>
<evidence type="ECO:0000313" key="5">
    <source>
        <dbReference type="Proteomes" id="UP001054837"/>
    </source>
</evidence>
<dbReference type="PROSITE" id="PS00028">
    <property type="entry name" value="ZINC_FINGER_C2H2_1"/>
    <property type="match status" value="7"/>
</dbReference>
<feature type="domain" description="C2H2-type" evidence="3">
    <location>
        <begin position="794"/>
        <end position="822"/>
    </location>
</feature>
<feature type="compositionally biased region" description="Low complexity" evidence="2">
    <location>
        <begin position="145"/>
        <end position="162"/>
    </location>
</feature>
<feature type="compositionally biased region" description="Polar residues" evidence="2">
    <location>
        <begin position="20"/>
        <end position="53"/>
    </location>
</feature>
<name>A0AAV4SPX9_9ARAC</name>
<dbReference type="SMART" id="SM00355">
    <property type="entry name" value="ZnF_C2H2"/>
    <property type="match status" value="11"/>
</dbReference>
<dbReference type="SUPFAM" id="SSF57667">
    <property type="entry name" value="beta-beta-alpha zinc fingers"/>
    <property type="match status" value="1"/>
</dbReference>
<feature type="region of interest" description="Disordered" evidence="2">
    <location>
        <begin position="17"/>
        <end position="128"/>
    </location>
</feature>
<feature type="compositionally biased region" description="Acidic residues" evidence="2">
    <location>
        <begin position="103"/>
        <end position="113"/>
    </location>
</feature>
<keyword evidence="1" id="KW-0863">Zinc-finger</keyword>